<accession>A0ABW5RKS8</accession>
<organism evidence="1 2">
    <name type="scientific">Bacillus seohaeanensis</name>
    <dbReference type="NCBI Taxonomy" id="284580"/>
    <lineage>
        <taxon>Bacteria</taxon>
        <taxon>Bacillati</taxon>
        <taxon>Bacillota</taxon>
        <taxon>Bacilli</taxon>
        <taxon>Bacillales</taxon>
        <taxon>Bacillaceae</taxon>
        <taxon>Bacillus</taxon>
    </lineage>
</organism>
<sequence length="160" mass="18634">MKGKEINSLKTFEESCKKQFLNYPVYEYTSEQIGKSFIEKFQVKFKMNSTDYIQTFKDSSPLGSTPLTEFNDTVNSNELTRLCNKVINIPFVQFGIEAAPYQFEYLDKEVVVEFRLLKPYDVTYQTDNTKVAIWKLLTLVVGQIDDDAEVLNNFVVRKIH</sequence>
<name>A0ABW5RKS8_9BACI</name>
<dbReference type="Proteomes" id="UP001597506">
    <property type="component" value="Unassembled WGS sequence"/>
</dbReference>
<gene>
    <name evidence="1" type="ORF">ACFSUL_00640</name>
</gene>
<protein>
    <submittedName>
        <fullName evidence="1">Uncharacterized protein</fullName>
    </submittedName>
</protein>
<dbReference type="RefSeq" id="WP_377931733.1">
    <property type="nucleotide sequence ID" value="NZ_JBHUMF010000002.1"/>
</dbReference>
<comment type="caution">
    <text evidence="1">The sequence shown here is derived from an EMBL/GenBank/DDBJ whole genome shotgun (WGS) entry which is preliminary data.</text>
</comment>
<proteinExistence type="predicted"/>
<keyword evidence="2" id="KW-1185">Reference proteome</keyword>
<reference evidence="2" key="1">
    <citation type="journal article" date="2019" name="Int. J. Syst. Evol. Microbiol.">
        <title>The Global Catalogue of Microorganisms (GCM) 10K type strain sequencing project: providing services to taxonomists for standard genome sequencing and annotation.</title>
        <authorList>
            <consortium name="The Broad Institute Genomics Platform"/>
            <consortium name="The Broad Institute Genome Sequencing Center for Infectious Disease"/>
            <person name="Wu L."/>
            <person name="Ma J."/>
        </authorList>
    </citation>
    <scope>NUCLEOTIDE SEQUENCE [LARGE SCALE GENOMIC DNA]</scope>
    <source>
        <strain evidence="2">KCTC 3913</strain>
    </source>
</reference>
<evidence type="ECO:0000313" key="1">
    <source>
        <dbReference type="EMBL" id="MFD2679250.1"/>
    </source>
</evidence>
<dbReference type="EMBL" id="JBHUMF010000002">
    <property type="protein sequence ID" value="MFD2679250.1"/>
    <property type="molecule type" value="Genomic_DNA"/>
</dbReference>
<evidence type="ECO:0000313" key="2">
    <source>
        <dbReference type="Proteomes" id="UP001597506"/>
    </source>
</evidence>